<dbReference type="AlphaFoldDB" id="A0A8E4BPI9"/>
<dbReference type="RefSeq" id="WP_143332215.1">
    <property type="nucleotide sequence ID" value="NZ_AP019697.1"/>
</dbReference>
<gene>
    <name evidence="1" type="ORF">Dia5BBH33_02870</name>
</gene>
<proteinExistence type="predicted"/>
<dbReference type="EMBL" id="AP019697">
    <property type="protein sequence ID" value="BBK24352.1"/>
    <property type="molecule type" value="Genomic_DNA"/>
</dbReference>
<protein>
    <submittedName>
        <fullName evidence="1">Uncharacterized protein</fullName>
    </submittedName>
</protein>
<keyword evidence="2" id="KW-1185">Reference proteome</keyword>
<dbReference type="KEGG" id="dho:Dia5BBH33_02870"/>
<reference evidence="2" key="1">
    <citation type="submission" date="2019-05" db="EMBL/GenBank/DDBJ databases">
        <title>Complete genome sequencing of Dialister sp. strain 5BBH33.</title>
        <authorList>
            <person name="Sakamoto M."/>
            <person name="Murakami T."/>
            <person name="Mori H."/>
        </authorList>
    </citation>
    <scope>NUCLEOTIDE SEQUENCE [LARGE SCALE GENOMIC DNA]</scope>
    <source>
        <strain evidence="2">5BBH33</strain>
    </source>
</reference>
<accession>A0A8E4BPI9</accession>
<evidence type="ECO:0000313" key="2">
    <source>
        <dbReference type="Proteomes" id="UP000320585"/>
    </source>
</evidence>
<dbReference type="OrthoDB" id="9765625at2"/>
<evidence type="ECO:0000313" key="1">
    <source>
        <dbReference type="EMBL" id="BBK24352.1"/>
    </source>
</evidence>
<dbReference type="Proteomes" id="UP000320585">
    <property type="component" value="Chromosome"/>
</dbReference>
<dbReference type="Pfam" id="PF01969">
    <property type="entry name" value="Ni_insertion"/>
    <property type="match status" value="1"/>
</dbReference>
<organism evidence="1 2">
    <name type="scientific">Dialister hominis</name>
    <dbReference type="NCBI Taxonomy" id="2582419"/>
    <lineage>
        <taxon>Bacteria</taxon>
        <taxon>Bacillati</taxon>
        <taxon>Bacillota</taxon>
        <taxon>Negativicutes</taxon>
        <taxon>Veillonellales</taxon>
        <taxon>Veillonellaceae</taxon>
        <taxon>Dialister</taxon>
    </lineage>
</organism>
<name>A0A8E4BPI9_9FIRM</name>
<dbReference type="InterPro" id="IPR002822">
    <property type="entry name" value="Ni_insertion"/>
</dbReference>
<dbReference type="GeneID" id="92715506"/>
<sequence>MKALFVRCYGRLTADMMIGGLIDMGVPPVYLKSCLSDAGITADFMEKPNPAAQISAHYFHIFPEAFEGPLYMVSFMARWRSLCEKVHPEWEETGWKVFRALASGLPEGKDDLSLNGVSMENAVSLYLLLCCLDYLETESLFTIPFSIEKGTSEAARASLAILKSAGATDGEPVPAEDIHPFAAAILEGLSADFISMDGRFLSDKTAYGSSSADKPTGNNTVCLYLGYYTDRAESVFGRHMKVFGANPDLEL</sequence>